<proteinExistence type="predicted"/>
<evidence type="ECO:0000313" key="2">
    <source>
        <dbReference type="EMBL" id="BCO11301.1"/>
    </source>
</evidence>
<feature type="region of interest" description="Disordered" evidence="1">
    <location>
        <begin position="1"/>
        <end position="27"/>
    </location>
</feature>
<evidence type="ECO:0000256" key="1">
    <source>
        <dbReference type="SAM" id="MobiDB-lite"/>
    </source>
</evidence>
<dbReference type="Proteomes" id="UP000515472">
    <property type="component" value="Chromosome"/>
</dbReference>
<organism evidence="2 3">
    <name type="scientific">Citrifermentans bremense</name>
    <dbReference type="NCBI Taxonomy" id="60035"/>
    <lineage>
        <taxon>Bacteria</taxon>
        <taxon>Pseudomonadati</taxon>
        <taxon>Thermodesulfobacteriota</taxon>
        <taxon>Desulfuromonadia</taxon>
        <taxon>Geobacterales</taxon>
        <taxon>Geobacteraceae</taxon>
        <taxon>Citrifermentans</taxon>
    </lineage>
</organism>
<keyword evidence="3" id="KW-1185">Reference proteome</keyword>
<sequence length="176" mass="19843">MSAASPEVNLPGVKPESVHEKPAPLSRNRSRFFQTRGHFSGKAFRFPWNASRLERRAFTSQKYTRIFCRPHALLQFTTPFDLQPRAGPAHLTSAVKKPDIIKIYIELAVSGARDAKAACFYTNCKECVFLTSRNSLQLSVGFFYNHDDLRLSPLVFSAPADTFKLQRPPNSPLISN</sequence>
<protein>
    <submittedName>
        <fullName evidence="2">Uncharacterized protein</fullName>
    </submittedName>
</protein>
<reference evidence="2 3" key="1">
    <citation type="submission" date="2020-06" db="EMBL/GenBank/DDBJ databases">
        <title>Interaction of electrochemicaly active bacteria, Geobacter bremensis R4 on different carbon anode.</title>
        <authorList>
            <person name="Meng L."/>
            <person name="Yoshida N."/>
        </authorList>
    </citation>
    <scope>NUCLEOTIDE SEQUENCE [LARGE SCALE GENOMIC DNA]</scope>
    <source>
        <strain evidence="2 3">R4</strain>
    </source>
</reference>
<accession>A0A7R7FS30</accession>
<dbReference type="EMBL" id="AP023213">
    <property type="protein sequence ID" value="BCO11301.1"/>
    <property type="molecule type" value="Genomic_DNA"/>
</dbReference>
<name>A0A7R7FS30_9BACT</name>
<gene>
    <name evidence="2" type="ORF">GEOBRER4_n1416</name>
</gene>
<evidence type="ECO:0000313" key="3">
    <source>
        <dbReference type="Proteomes" id="UP000515472"/>
    </source>
</evidence>
<dbReference type="AlphaFoldDB" id="A0A7R7FS30"/>